<accession>A0A482Y9I8</accession>
<dbReference type="EMBL" id="SHMR01000001">
    <property type="protein sequence ID" value="RZH69447.1"/>
    <property type="molecule type" value="Genomic_DNA"/>
</dbReference>
<dbReference type="OrthoDB" id="329751at2157"/>
<dbReference type="AlphaFoldDB" id="A0A482Y9I8"/>
<comment type="similarity">
    <text evidence="1 6">Belongs to the CetZ family.</text>
</comment>
<sequence>MKLALIGVGHAGSRIVDRALERELETGRDLCNGNVLVFDTAADAFDDITHVPSECQVRFGDIHPDVDADGVGGDPDLGVTVAREDVQELRRAFDAVDFNDVDGLLLVAGLAGGTGGGAGAVLLEELQAICDKPIYALGVLPEADEPDHCALTASRALQSFVEIADNVICFDNDAWRSTVSYTDTAESEADRPYDELDRTAVSHVMTAFGASESAAMTTAAENRIDASDITRTLETGGVSSIGRATLELDRSDDGLSWLPSWLPLPSWLAGDAVDGPADAAEVKRLVRRAIDSQLTLPCAIDSTYRVLVVLSGPPTAVSRKGFESARYWLEQETGTVEVLAGDEPRPDSATLTATVLLSTVTDVSRIDALQERGRTAKEAVDGSEAGEAEFVW</sequence>
<evidence type="ECO:0000259" key="7">
    <source>
        <dbReference type="SMART" id="SM00864"/>
    </source>
</evidence>
<evidence type="ECO:0000256" key="5">
    <source>
        <dbReference type="ARBA" id="ARBA00023134"/>
    </source>
</evidence>
<dbReference type="InterPro" id="IPR045061">
    <property type="entry name" value="FtsZ/CetZ"/>
</dbReference>
<dbReference type="GO" id="GO:0008360">
    <property type="term" value="P:regulation of cell shape"/>
    <property type="evidence" value="ECO:0007669"/>
    <property type="project" value="UniProtKB-UniRule"/>
</dbReference>
<dbReference type="InterPro" id="IPR048737">
    <property type="entry name" value="CetZ_C"/>
</dbReference>
<comment type="caution">
    <text evidence="6">Lacks conserved residue(s) required for the propagation of feature annotation.</text>
</comment>
<dbReference type="SUPFAM" id="SSF52490">
    <property type="entry name" value="Tubulin nucleotide-binding domain-like"/>
    <property type="match status" value="1"/>
</dbReference>
<evidence type="ECO:0000256" key="2">
    <source>
        <dbReference type="ARBA" id="ARBA00022490"/>
    </source>
</evidence>
<dbReference type="Pfam" id="PF21011">
    <property type="entry name" value="CetZ_C"/>
    <property type="match status" value="1"/>
</dbReference>
<name>A0A482Y9I8_9EURY</name>
<dbReference type="SMART" id="SM00864">
    <property type="entry name" value="Tubulin"/>
    <property type="match status" value="1"/>
</dbReference>
<dbReference type="InterPro" id="IPR037103">
    <property type="entry name" value="Tubulin/FtsZ-like_C"/>
</dbReference>
<organism evidence="8 9">
    <name type="scientific">Natrinema altunense</name>
    <dbReference type="NCBI Taxonomy" id="222984"/>
    <lineage>
        <taxon>Archaea</taxon>
        <taxon>Methanobacteriati</taxon>
        <taxon>Methanobacteriota</taxon>
        <taxon>Stenosarchaea group</taxon>
        <taxon>Halobacteria</taxon>
        <taxon>Halobacteriales</taxon>
        <taxon>Natrialbaceae</taxon>
        <taxon>Natrinema</taxon>
    </lineage>
</organism>
<dbReference type="HAMAP" id="MF_01946">
    <property type="entry name" value="CetZ"/>
    <property type="match status" value="1"/>
</dbReference>
<dbReference type="PANTHER" id="PTHR30314:SF10">
    <property type="entry name" value="TUBULIN-LIKE PROTEIN CETZ"/>
    <property type="match status" value="1"/>
</dbReference>
<comment type="function">
    <text evidence="6">Involved in cell shape control.</text>
</comment>
<evidence type="ECO:0000313" key="8">
    <source>
        <dbReference type="EMBL" id="RZH69447.1"/>
    </source>
</evidence>
<dbReference type="GO" id="GO:0051301">
    <property type="term" value="P:cell division"/>
    <property type="evidence" value="ECO:0007669"/>
    <property type="project" value="UniProtKB-KW"/>
</dbReference>
<dbReference type="STRING" id="222984.GCA_000731985_03626"/>
<dbReference type="Gene3D" id="3.40.50.1440">
    <property type="entry name" value="Tubulin/FtsZ, GTPase domain"/>
    <property type="match status" value="1"/>
</dbReference>
<dbReference type="PANTHER" id="PTHR30314">
    <property type="entry name" value="CELL DIVISION PROTEIN FTSZ-RELATED"/>
    <property type="match status" value="1"/>
</dbReference>
<protein>
    <recommendedName>
        <fullName evidence="6">Tubulin-like protein CetZ</fullName>
    </recommendedName>
</protein>
<feature type="binding site" evidence="6">
    <location>
        <position position="145"/>
    </location>
    <ligand>
        <name>GTP</name>
        <dbReference type="ChEBI" id="CHEBI:37565"/>
    </ligand>
</feature>
<dbReference type="InterPro" id="IPR036525">
    <property type="entry name" value="Tubulin/FtsZ_GTPase_sf"/>
</dbReference>
<keyword evidence="3 6" id="KW-0547">Nucleotide-binding</keyword>
<dbReference type="InterPro" id="IPR003008">
    <property type="entry name" value="Tubulin_FtsZ_GTPase"/>
</dbReference>
<reference evidence="8 9" key="1">
    <citation type="submission" date="2019-02" db="EMBL/GenBank/DDBJ databases">
        <title>Genome analysis provides insights into bioremediation potentialities and Haloocin production by Natrinema altunense strain 4.1R isolated from Chott Douz in Tunisian desert.</title>
        <authorList>
            <person name="Najjari A."/>
            <person name="Youssef N."/>
            <person name="Ben Dhia O."/>
            <person name="Ferjani R."/>
            <person name="El Hidri D."/>
            <person name="Ouzari H.I."/>
            <person name="Cherif A."/>
        </authorList>
    </citation>
    <scope>NUCLEOTIDE SEQUENCE [LARGE SCALE GENOMIC DNA]</scope>
    <source>
        <strain evidence="8 9">4.1R</strain>
    </source>
</reference>
<evidence type="ECO:0000256" key="4">
    <source>
        <dbReference type="ARBA" id="ARBA00022960"/>
    </source>
</evidence>
<dbReference type="RefSeq" id="WP_130170284.1">
    <property type="nucleotide sequence ID" value="NZ_SHMR01000001.1"/>
</dbReference>
<dbReference type="GO" id="GO:0005737">
    <property type="term" value="C:cytoplasm"/>
    <property type="evidence" value="ECO:0007669"/>
    <property type="project" value="UniProtKB-SubCell"/>
</dbReference>
<dbReference type="Pfam" id="PF00091">
    <property type="entry name" value="Tubulin"/>
    <property type="match status" value="1"/>
</dbReference>
<evidence type="ECO:0000313" key="9">
    <source>
        <dbReference type="Proteomes" id="UP000292704"/>
    </source>
</evidence>
<evidence type="ECO:0000256" key="3">
    <source>
        <dbReference type="ARBA" id="ARBA00022741"/>
    </source>
</evidence>
<comment type="subcellular location">
    <subcellularLocation>
        <location evidence="6">Cytoplasm</location>
    </subcellularLocation>
</comment>
<keyword evidence="8" id="KW-0132">Cell division</keyword>
<dbReference type="GO" id="GO:0003924">
    <property type="term" value="F:GTPase activity"/>
    <property type="evidence" value="ECO:0007669"/>
    <property type="project" value="InterPro"/>
</dbReference>
<feature type="binding site" evidence="6">
    <location>
        <position position="172"/>
    </location>
    <ligand>
        <name>GTP</name>
        <dbReference type="ChEBI" id="CHEBI:37565"/>
    </ligand>
</feature>
<dbReference type="CDD" id="cd02202">
    <property type="entry name" value="CetZ_tubulin-like"/>
    <property type="match status" value="1"/>
</dbReference>
<dbReference type="Gene3D" id="3.30.1330.20">
    <property type="entry name" value="Tubulin/FtsZ, C-terminal domain"/>
    <property type="match status" value="1"/>
</dbReference>
<dbReference type="GO" id="GO:0032153">
    <property type="term" value="C:cell division site"/>
    <property type="evidence" value="ECO:0007669"/>
    <property type="project" value="TreeGrafter"/>
</dbReference>
<keyword evidence="4 6" id="KW-0133">Cell shape</keyword>
<keyword evidence="5 6" id="KW-0342">GTP-binding</keyword>
<dbReference type="Proteomes" id="UP000292704">
    <property type="component" value="Unassembled WGS sequence"/>
</dbReference>
<gene>
    <name evidence="6" type="primary">cetZ</name>
    <name evidence="8" type="ORF">ELS17_08520</name>
</gene>
<keyword evidence="8" id="KW-0131">Cell cycle</keyword>
<evidence type="ECO:0000256" key="1">
    <source>
        <dbReference type="ARBA" id="ARBA00006877"/>
    </source>
</evidence>
<comment type="caution">
    <text evidence="8">The sequence shown here is derived from an EMBL/GenBank/DDBJ whole genome shotgun (WGS) entry which is preliminary data.</text>
</comment>
<keyword evidence="2 6" id="KW-0963">Cytoplasm</keyword>
<feature type="domain" description="Tubulin/FtsZ GTPase" evidence="7">
    <location>
        <begin position="2"/>
        <end position="209"/>
    </location>
</feature>
<feature type="binding site" evidence="6">
    <location>
        <begin position="113"/>
        <end position="115"/>
    </location>
    <ligand>
        <name>GTP</name>
        <dbReference type="ChEBI" id="CHEBI:37565"/>
    </ligand>
</feature>
<evidence type="ECO:0000256" key="6">
    <source>
        <dbReference type="HAMAP-Rule" id="MF_01946"/>
    </source>
</evidence>
<dbReference type="GO" id="GO:0005525">
    <property type="term" value="F:GTP binding"/>
    <property type="evidence" value="ECO:0007669"/>
    <property type="project" value="UniProtKB-UniRule"/>
</dbReference>
<dbReference type="InterPro" id="IPR032907">
    <property type="entry name" value="CetZ"/>
</dbReference>
<proteinExistence type="inferred from homology"/>